<dbReference type="AlphaFoldDB" id="A0A0E9PXF2"/>
<reference evidence="1" key="1">
    <citation type="submission" date="2014-11" db="EMBL/GenBank/DDBJ databases">
        <authorList>
            <person name="Amaro Gonzalez C."/>
        </authorList>
    </citation>
    <scope>NUCLEOTIDE SEQUENCE</scope>
</reference>
<accession>A0A0E9PXF2</accession>
<evidence type="ECO:0000313" key="1">
    <source>
        <dbReference type="EMBL" id="JAH08962.1"/>
    </source>
</evidence>
<organism evidence="1">
    <name type="scientific">Anguilla anguilla</name>
    <name type="common">European freshwater eel</name>
    <name type="synonym">Muraena anguilla</name>
    <dbReference type="NCBI Taxonomy" id="7936"/>
    <lineage>
        <taxon>Eukaryota</taxon>
        <taxon>Metazoa</taxon>
        <taxon>Chordata</taxon>
        <taxon>Craniata</taxon>
        <taxon>Vertebrata</taxon>
        <taxon>Euteleostomi</taxon>
        <taxon>Actinopterygii</taxon>
        <taxon>Neopterygii</taxon>
        <taxon>Teleostei</taxon>
        <taxon>Anguilliformes</taxon>
        <taxon>Anguillidae</taxon>
        <taxon>Anguilla</taxon>
    </lineage>
</organism>
<proteinExistence type="predicted"/>
<name>A0A0E9PXF2_ANGAN</name>
<protein>
    <submittedName>
        <fullName evidence="1">Uncharacterized protein</fullName>
    </submittedName>
</protein>
<reference evidence="1" key="2">
    <citation type="journal article" date="2015" name="Fish Shellfish Immunol.">
        <title>Early steps in the European eel (Anguilla anguilla)-Vibrio vulnificus interaction in the gills: Role of the RtxA13 toxin.</title>
        <authorList>
            <person name="Callol A."/>
            <person name="Pajuelo D."/>
            <person name="Ebbesson L."/>
            <person name="Teles M."/>
            <person name="MacKenzie S."/>
            <person name="Amaro C."/>
        </authorList>
    </citation>
    <scope>NUCLEOTIDE SEQUENCE</scope>
</reference>
<sequence length="36" mass="4231">MQSWGLQQYVERCVFVPLLCILFECVITTPSESHSW</sequence>
<dbReference type="EMBL" id="GBXM01099615">
    <property type="protein sequence ID" value="JAH08962.1"/>
    <property type="molecule type" value="Transcribed_RNA"/>
</dbReference>